<dbReference type="AlphaFoldDB" id="A0A1R2BJL5"/>
<dbReference type="InterPro" id="IPR011333">
    <property type="entry name" value="SKP1/BTB/POZ_sf"/>
</dbReference>
<dbReference type="Proteomes" id="UP000187209">
    <property type="component" value="Unassembled WGS sequence"/>
</dbReference>
<dbReference type="EMBL" id="MPUH01000601">
    <property type="protein sequence ID" value="OMJ76957.1"/>
    <property type="molecule type" value="Genomic_DNA"/>
</dbReference>
<keyword evidence="4" id="KW-1185">Reference proteome</keyword>
<dbReference type="Gene3D" id="3.30.710.10">
    <property type="entry name" value="Potassium Channel Kv1.1, Chain A"/>
    <property type="match status" value="1"/>
</dbReference>
<organism evidence="3 4">
    <name type="scientific">Stentor coeruleus</name>
    <dbReference type="NCBI Taxonomy" id="5963"/>
    <lineage>
        <taxon>Eukaryota</taxon>
        <taxon>Sar</taxon>
        <taxon>Alveolata</taxon>
        <taxon>Ciliophora</taxon>
        <taxon>Postciliodesmatophora</taxon>
        <taxon>Heterotrichea</taxon>
        <taxon>Heterotrichida</taxon>
        <taxon>Stentoridae</taxon>
        <taxon>Stentor</taxon>
    </lineage>
</organism>
<feature type="coiled-coil region" evidence="1">
    <location>
        <begin position="486"/>
        <end position="513"/>
    </location>
</feature>
<accession>A0A1R2BJL5</accession>
<evidence type="ECO:0000259" key="2">
    <source>
        <dbReference type="PROSITE" id="PS50097"/>
    </source>
</evidence>
<evidence type="ECO:0000313" key="3">
    <source>
        <dbReference type="EMBL" id="OMJ76957.1"/>
    </source>
</evidence>
<dbReference type="Gene3D" id="1.25.40.420">
    <property type="match status" value="1"/>
</dbReference>
<dbReference type="InterPro" id="IPR000210">
    <property type="entry name" value="BTB/POZ_dom"/>
</dbReference>
<feature type="domain" description="BTB" evidence="2">
    <location>
        <begin position="5"/>
        <end position="72"/>
    </location>
</feature>
<protein>
    <recommendedName>
        <fullName evidence="2">BTB domain-containing protein</fullName>
    </recommendedName>
</protein>
<reference evidence="3 4" key="1">
    <citation type="submission" date="2016-11" db="EMBL/GenBank/DDBJ databases">
        <title>The macronuclear genome of Stentor coeruleus: a giant cell with tiny introns.</title>
        <authorList>
            <person name="Slabodnick M."/>
            <person name="Ruby J.G."/>
            <person name="Reiff S.B."/>
            <person name="Swart E.C."/>
            <person name="Gosai S."/>
            <person name="Prabakaran S."/>
            <person name="Witkowska E."/>
            <person name="Larue G.E."/>
            <person name="Fisher S."/>
            <person name="Freeman R.M."/>
            <person name="Gunawardena J."/>
            <person name="Chu W."/>
            <person name="Stover N.A."/>
            <person name="Gregory B.D."/>
            <person name="Nowacki M."/>
            <person name="Derisi J."/>
            <person name="Roy S.W."/>
            <person name="Marshall W.F."/>
            <person name="Sood P."/>
        </authorList>
    </citation>
    <scope>NUCLEOTIDE SEQUENCE [LARGE SCALE GENOMIC DNA]</scope>
    <source>
        <strain evidence="3">WM001</strain>
    </source>
</reference>
<dbReference type="OrthoDB" id="321942at2759"/>
<sequence>MSLAIEVCFVVENQDFKVNGDKLTKTSTYYAELLETSKEFSEIRLLLPDWISIKPFQIYLSYIENSKMPKLDLIMAQKLLWLADFFKDSTLQENLISQQIVPYLNKETVLLFVQDACTKIYSSDDILKCWQELYNQACDFSAKNLRYLYEKFANVMNKLDPRALKTIFRIALTTRDSEFALDKLKEYKQAESYIDLLRILEKESLETFNQDISKMLVQEWNIDDFEFSNFYKETEVFKIASTDWVLCVWCFEHEKRLEISIKQSEISKATKYNISVVTSIVQVQDEILETLTPQVFPIPDYTQSQCIIREITSFNLENVKNFTIKLYAHSEDIVSNLLQKISSKPEVLLNSNIEEFPFSHISVLLNLKYLNVNCEDTALEILANWLQSTRHTLNEHEIKNLSNSIRWEFTTIKGLITTICNYPKLKSYQVFQNLIKKELENKGKKLSKDNPEARKTYKKYTVRESFPTQKDYLNMILDSILTYNALEKETNKVRELKSQLDYAQKEISMLKSLRKEVLSPIPQIKVEEDMSLNLTPMTIQNHITGNGNYIKSRNSSIDTAANKSIDISMRLKNRKAGAAINDLVSKLRNGRRHRSELSGSK</sequence>
<dbReference type="PROSITE" id="PS50097">
    <property type="entry name" value="BTB"/>
    <property type="match status" value="1"/>
</dbReference>
<evidence type="ECO:0000313" key="4">
    <source>
        <dbReference type="Proteomes" id="UP000187209"/>
    </source>
</evidence>
<comment type="caution">
    <text evidence="3">The sequence shown here is derived from an EMBL/GenBank/DDBJ whole genome shotgun (WGS) entry which is preliminary data.</text>
</comment>
<name>A0A1R2BJL5_9CILI</name>
<gene>
    <name evidence="3" type="ORF">SteCoe_23540</name>
</gene>
<evidence type="ECO:0000256" key="1">
    <source>
        <dbReference type="SAM" id="Coils"/>
    </source>
</evidence>
<proteinExistence type="predicted"/>
<keyword evidence="1" id="KW-0175">Coiled coil</keyword>